<proteinExistence type="predicted"/>
<gene>
    <name evidence="1" type="ORF">BJ554DRAFT_3327</name>
</gene>
<dbReference type="AlphaFoldDB" id="A0A8H7ZNM7"/>
<evidence type="ECO:0000313" key="2">
    <source>
        <dbReference type="Proteomes" id="UP000673691"/>
    </source>
</evidence>
<name>A0A8H7ZNM7_9FUNG</name>
<evidence type="ECO:0000313" key="1">
    <source>
        <dbReference type="EMBL" id="KAG5456823.1"/>
    </source>
</evidence>
<comment type="caution">
    <text evidence="1">The sequence shown here is derived from an EMBL/GenBank/DDBJ whole genome shotgun (WGS) entry which is preliminary data.</text>
</comment>
<keyword evidence="2" id="KW-1185">Reference proteome</keyword>
<accession>A0A8H7ZNM7</accession>
<dbReference type="EMBL" id="JAEFCI010011101">
    <property type="protein sequence ID" value="KAG5456823.1"/>
    <property type="molecule type" value="Genomic_DNA"/>
</dbReference>
<dbReference type="Proteomes" id="UP000673691">
    <property type="component" value="Unassembled WGS sequence"/>
</dbReference>
<organism evidence="1 2">
    <name type="scientific">Olpidium bornovanus</name>
    <dbReference type="NCBI Taxonomy" id="278681"/>
    <lineage>
        <taxon>Eukaryota</taxon>
        <taxon>Fungi</taxon>
        <taxon>Fungi incertae sedis</taxon>
        <taxon>Olpidiomycota</taxon>
        <taxon>Olpidiomycotina</taxon>
        <taxon>Olpidiomycetes</taxon>
        <taxon>Olpidiales</taxon>
        <taxon>Olpidiaceae</taxon>
        <taxon>Olpidium</taxon>
    </lineage>
</organism>
<reference evidence="1 2" key="1">
    <citation type="journal article" name="Sci. Rep.">
        <title>Genome-scale phylogenetic analyses confirm Olpidium as the closest living zoosporic fungus to the non-flagellated, terrestrial fungi.</title>
        <authorList>
            <person name="Chang Y."/>
            <person name="Rochon D."/>
            <person name="Sekimoto S."/>
            <person name="Wang Y."/>
            <person name="Chovatia M."/>
            <person name="Sandor L."/>
            <person name="Salamov A."/>
            <person name="Grigoriev I.V."/>
            <person name="Stajich J.E."/>
            <person name="Spatafora J.W."/>
        </authorList>
    </citation>
    <scope>NUCLEOTIDE SEQUENCE [LARGE SCALE GENOMIC DNA]</scope>
    <source>
        <strain evidence="1">S191</strain>
    </source>
</reference>
<protein>
    <submittedName>
        <fullName evidence="1">Uncharacterized protein</fullName>
    </submittedName>
</protein>
<sequence length="222" mass="24144">MLRVFDLGVLNAAAQKGRKSHNERQSPETAVAGNVSTALRQFSLRSRGRFSVDRWQVQRSTNAHTNTPFFFPKASARHRSRCLARTQLHLATERGSDRRQDVHLALGSHGVGVAVGMPVEEPKGEPAAGPAGGVPRPLLLLLRGPGAALSSLEIRLQRVHFDHERKRRAEKISPLRLDVLLVFAVNVGFRPHPDIGAVVALLEVAVLVGLLLQALAQVSVVV</sequence>